<evidence type="ECO:0000313" key="1">
    <source>
        <dbReference type="EMBL" id="KXA29984.1"/>
    </source>
</evidence>
<reference evidence="1 2" key="1">
    <citation type="submission" date="2016-01" db="EMBL/GenBank/DDBJ databases">
        <authorList>
            <person name="Oliw E.H."/>
        </authorList>
    </citation>
    <scope>NUCLEOTIDE SEQUENCE [LARGE SCALE GENOMIC DNA]</scope>
    <source>
        <strain evidence="1 2">CMW7756A</strain>
    </source>
</reference>
<organism evidence="1">
    <name type="scientific">Peptoniphilus harei</name>
    <dbReference type="NCBI Taxonomy" id="54005"/>
    <lineage>
        <taxon>Bacteria</taxon>
        <taxon>Bacillati</taxon>
        <taxon>Bacillota</taxon>
        <taxon>Tissierellia</taxon>
        <taxon>Tissierellales</taxon>
        <taxon>Peptoniphilaceae</taxon>
        <taxon>Peptoniphilus</taxon>
    </lineage>
</organism>
<accession>A0A133PMZ2</accession>
<name>A0A133PMZ2_9FIRM</name>
<comment type="caution">
    <text evidence="1">The sequence shown here is derived from an EMBL/GenBank/DDBJ whole genome shotgun (WGS) entry which is preliminary data.</text>
</comment>
<dbReference type="AlphaFoldDB" id="A0A133PMZ2"/>
<dbReference type="EMBL" id="LRQE01000032">
    <property type="protein sequence ID" value="KXA29984.1"/>
    <property type="molecule type" value="Genomic_DNA"/>
</dbReference>
<proteinExistence type="predicted"/>
<sequence>MFKTLIVDDDKELCNLIKQSLEMLHKSNSWTRCLQCKNHKRRRHTRSSCGSHQSAYF</sequence>
<protein>
    <submittedName>
        <fullName evidence="1">Uncharacterized protein</fullName>
    </submittedName>
</protein>
<evidence type="ECO:0000313" key="2">
    <source>
        <dbReference type="Proteomes" id="UP000070174"/>
    </source>
</evidence>
<dbReference type="Proteomes" id="UP000070174">
    <property type="component" value="Unassembled WGS sequence"/>
</dbReference>
<gene>
    <name evidence="1" type="ORF">HMPREF3229_01044</name>
</gene>